<evidence type="ECO:0000313" key="2">
    <source>
        <dbReference type="Proteomes" id="UP000299102"/>
    </source>
</evidence>
<dbReference type="EMBL" id="BGZK01000184">
    <property type="protein sequence ID" value="GBP26760.1"/>
    <property type="molecule type" value="Genomic_DNA"/>
</dbReference>
<proteinExistence type="predicted"/>
<dbReference type="AlphaFoldDB" id="A0A4C1UKT1"/>
<accession>A0A4C1UKT1</accession>
<comment type="caution">
    <text evidence="1">The sequence shown here is derived from an EMBL/GenBank/DDBJ whole genome shotgun (WGS) entry which is preliminary data.</text>
</comment>
<reference evidence="1 2" key="1">
    <citation type="journal article" date="2019" name="Commun. Biol.">
        <title>The bagworm genome reveals a unique fibroin gene that provides high tensile strength.</title>
        <authorList>
            <person name="Kono N."/>
            <person name="Nakamura H."/>
            <person name="Ohtoshi R."/>
            <person name="Tomita M."/>
            <person name="Numata K."/>
            <person name="Arakawa K."/>
        </authorList>
    </citation>
    <scope>NUCLEOTIDE SEQUENCE [LARGE SCALE GENOMIC DNA]</scope>
</reference>
<sequence>MKQCNWSEVERSGRPLDCCAGARAGSPHYIRGENEQASHQKVDGHPSPMDTRNFGGITRALGGNRICNGGGIEMIKG</sequence>
<name>A0A4C1UKT1_EUMVA</name>
<dbReference type="Proteomes" id="UP000299102">
    <property type="component" value="Unassembled WGS sequence"/>
</dbReference>
<gene>
    <name evidence="1" type="ORF">EVAR_95272_1</name>
</gene>
<keyword evidence="2" id="KW-1185">Reference proteome</keyword>
<protein>
    <submittedName>
        <fullName evidence="1">Uncharacterized protein</fullName>
    </submittedName>
</protein>
<evidence type="ECO:0000313" key="1">
    <source>
        <dbReference type="EMBL" id="GBP26760.1"/>
    </source>
</evidence>
<organism evidence="1 2">
    <name type="scientific">Eumeta variegata</name>
    <name type="common">Bagworm moth</name>
    <name type="synonym">Eumeta japonica</name>
    <dbReference type="NCBI Taxonomy" id="151549"/>
    <lineage>
        <taxon>Eukaryota</taxon>
        <taxon>Metazoa</taxon>
        <taxon>Ecdysozoa</taxon>
        <taxon>Arthropoda</taxon>
        <taxon>Hexapoda</taxon>
        <taxon>Insecta</taxon>
        <taxon>Pterygota</taxon>
        <taxon>Neoptera</taxon>
        <taxon>Endopterygota</taxon>
        <taxon>Lepidoptera</taxon>
        <taxon>Glossata</taxon>
        <taxon>Ditrysia</taxon>
        <taxon>Tineoidea</taxon>
        <taxon>Psychidae</taxon>
        <taxon>Oiketicinae</taxon>
        <taxon>Eumeta</taxon>
    </lineage>
</organism>